<protein>
    <submittedName>
        <fullName evidence="1">Uncharacterized protein</fullName>
    </submittedName>
</protein>
<organism evidence="1 2">
    <name type="scientific">Prevotella scopos JCM 17725</name>
    <dbReference type="NCBI Taxonomy" id="1236518"/>
    <lineage>
        <taxon>Bacteria</taxon>
        <taxon>Pseudomonadati</taxon>
        <taxon>Bacteroidota</taxon>
        <taxon>Bacteroidia</taxon>
        <taxon>Bacteroidales</taxon>
        <taxon>Prevotellaceae</taxon>
        <taxon>Prevotella</taxon>
    </lineage>
</organism>
<comment type="caution">
    <text evidence="1">The sequence shown here is derived from an EMBL/GenBank/DDBJ whole genome shotgun (WGS) entry which is preliminary data.</text>
</comment>
<reference evidence="1 2" key="1">
    <citation type="submission" date="2016-11" db="EMBL/GenBank/DDBJ databases">
        <authorList>
            <person name="Varghese N."/>
            <person name="Submissions S."/>
        </authorList>
    </citation>
    <scope>NUCLEOTIDE SEQUENCE [LARGE SCALE GENOMIC DNA]</scope>
    <source>
        <strain evidence="1 2">DSM 22613</strain>
    </source>
</reference>
<proteinExistence type="predicted"/>
<keyword evidence="2" id="KW-1185">Reference proteome</keyword>
<dbReference type="AlphaFoldDB" id="A0AAX2F2T2"/>
<dbReference type="Proteomes" id="UP000184105">
    <property type="component" value="Unassembled WGS sequence"/>
</dbReference>
<accession>A0AAX2F2T2</accession>
<evidence type="ECO:0000313" key="2">
    <source>
        <dbReference type="Proteomes" id="UP000184105"/>
    </source>
</evidence>
<sequence length="61" mass="6934">MKFKKRKRTERLYNASCGLYIDIPPVWCGCFAHVVLVLNTNGADGMHHMCEGLAPLLYMYG</sequence>
<gene>
    <name evidence="1" type="ORF">SAMN05444364_10694</name>
</gene>
<evidence type="ECO:0000313" key="1">
    <source>
        <dbReference type="EMBL" id="SHF71904.1"/>
    </source>
</evidence>
<name>A0AAX2F2T2_9BACT</name>
<dbReference type="EMBL" id="FQWA01000006">
    <property type="protein sequence ID" value="SHF71904.1"/>
    <property type="molecule type" value="Genomic_DNA"/>
</dbReference>